<dbReference type="InterPro" id="IPR029063">
    <property type="entry name" value="SAM-dependent_MTases_sf"/>
</dbReference>
<dbReference type="PRINTS" id="PR00507">
    <property type="entry name" value="N12N6MTFRASE"/>
</dbReference>
<dbReference type="Proteomes" id="UP000004754">
    <property type="component" value="Unassembled WGS sequence"/>
</dbReference>
<feature type="domain" description="THUMP" evidence="3">
    <location>
        <begin position="65"/>
        <end position="163"/>
    </location>
</feature>
<dbReference type="Gene3D" id="3.40.50.150">
    <property type="entry name" value="Vaccinia Virus protein VP39"/>
    <property type="match status" value="1"/>
</dbReference>
<evidence type="ECO:0000259" key="3">
    <source>
        <dbReference type="SMART" id="SM00981"/>
    </source>
</evidence>
<reference evidence="4 5" key="1">
    <citation type="submission" date="2010-12" db="EMBL/GenBank/DDBJ databases">
        <authorList>
            <person name="Muzny D."/>
            <person name="Qin X."/>
            <person name="Deng J."/>
            <person name="Jiang H."/>
            <person name="Liu Y."/>
            <person name="Qu J."/>
            <person name="Song X.-Z."/>
            <person name="Zhang L."/>
            <person name="Thornton R."/>
            <person name="Coyle M."/>
            <person name="Francisco L."/>
            <person name="Jackson L."/>
            <person name="Javaid M."/>
            <person name="Korchina V."/>
            <person name="Kovar C."/>
            <person name="Mata R."/>
            <person name="Mathew T."/>
            <person name="Ngo R."/>
            <person name="Nguyen L."/>
            <person name="Nguyen N."/>
            <person name="Okwuonu G."/>
            <person name="Ongeri F."/>
            <person name="Pham C."/>
            <person name="Simmons D."/>
            <person name="Wilczek-Boney K."/>
            <person name="Hale W."/>
            <person name="Jakkamsetti A."/>
            <person name="Pham P."/>
            <person name="Ruth R."/>
            <person name="San Lucas F."/>
            <person name="Warren J."/>
            <person name="Zhang J."/>
            <person name="Zhao Z."/>
            <person name="Zhou C."/>
            <person name="Zhu D."/>
            <person name="Lee S."/>
            <person name="Bess C."/>
            <person name="Blankenburg K."/>
            <person name="Forbes L."/>
            <person name="Fu Q."/>
            <person name="Gubbala S."/>
            <person name="Hirani K."/>
            <person name="Jayaseelan J.C."/>
            <person name="Lara F."/>
            <person name="Munidasa M."/>
            <person name="Palculict T."/>
            <person name="Patil S."/>
            <person name="Pu L.-L."/>
            <person name="Saada N."/>
            <person name="Tang L."/>
            <person name="Weissenberger G."/>
            <person name="Zhu Y."/>
            <person name="Hemphill L."/>
            <person name="Shang Y."/>
            <person name="Youmans B."/>
            <person name="Ayvaz T."/>
            <person name="Ross M."/>
            <person name="Santibanez J."/>
            <person name="Aqrawi P."/>
            <person name="Gross S."/>
            <person name="Joshi V."/>
            <person name="Fowler G."/>
            <person name="Nazareth L."/>
            <person name="Reid J."/>
            <person name="Worley K."/>
            <person name="Petrosino J."/>
            <person name="Highlander S."/>
            <person name="Gibbs R."/>
        </authorList>
    </citation>
    <scope>NUCLEOTIDE SEQUENCE [LARGE SCALE GENOMIC DNA]</scope>
    <source>
        <strain evidence="4 5">ATCC 23263</strain>
    </source>
</reference>
<dbReference type="eggNOG" id="COG0116">
    <property type="taxonomic scope" value="Bacteria"/>
</dbReference>
<dbReference type="GO" id="GO:0070043">
    <property type="term" value="F:rRNA (guanine-N7-)-methyltransferase activity"/>
    <property type="evidence" value="ECO:0007669"/>
    <property type="project" value="TreeGrafter"/>
</dbReference>
<dbReference type="Pfam" id="PF22020">
    <property type="entry name" value="RlmL_1st"/>
    <property type="match status" value="1"/>
</dbReference>
<accession>E6MH42</accession>
<protein>
    <recommendedName>
        <fullName evidence="3">THUMP domain-containing protein</fullName>
    </recommendedName>
</protein>
<dbReference type="PANTHER" id="PTHR47313">
    <property type="entry name" value="RIBOSOMAL RNA LARGE SUBUNIT METHYLTRANSFERASE K/L"/>
    <property type="match status" value="1"/>
</dbReference>
<dbReference type="Pfam" id="PF01170">
    <property type="entry name" value="UPF0020"/>
    <property type="match status" value="1"/>
</dbReference>
<sequence>MTANEFAAWPLHLTATTAFGLESLVKDEVAALGYAVEGVENGRVHFVGDAAAVPRANLWLRCADRLLWDIGRFEATTFDELFEGTRALPWERVIPADGCFPAAKITSVKSQLFSKSDGQRIVKKAVASRLGAHYRVGWFPEDGAAYPIHIQILKDVVTLSLDTSGSGLNKRGYRAHAGGAPLKETLAAALVKLSRWQPERFFLDPLCGSGTIVIEAAMIGKNIAPGMRRHFVSEAWPAIGPKRWQAARTEAERAVNGKGFRVLGSDIDGRVLKQARSNARMAGVEDLVAFQKLPFQQVCTKRRYGVIVTNPPYGERLSDAAGVKKLYREMGAAFEKLPDWSYFILTAYPEFEAAFGRRATKNRKLYNSMLKTYCYQYYGPLPPRCGRREAIAGRAGGTSGGKRHETKA</sequence>
<dbReference type="SUPFAM" id="SSF53335">
    <property type="entry name" value="S-adenosyl-L-methionine-dependent methyltransferases"/>
    <property type="match status" value="1"/>
</dbReference>
<dbReference type="HOGENOM" id="CLU_032119_3_1_9"/>
<evidence type="ECO:0000256" key="1">
    <source>
        <dbReference type="ARBA" id="ARBA00022603"/>
    </source>
</evidence>
<organism evidence="4 5">
    <name type="scientific">Pseudoramibacter alactolyticus ATCC 23263</name>
    <dbReference type="NCBI Taxonomy" id="887929"/>
    <lineage>
        <taxon>Bacteria</taxon>
        <taxon>Bacillati</taxon>
        <taxon>Bacillota</taxon>
        <taxon>Clostridia</taxon>
        <taxon>Eubacteriales</taxon>
        <taxon>Eubacteriaceae</taxon>
        <taxon>Pseudoramibacter</taxon>
    </lineage>
</organism>
<dbReference type="GO" id="GO:0003723">
    <property type="term" value="F:RNA binding"/>
    <property type="evidence" value="ECO:0007669"/>
    <property type="project" value="InterPro"/>
</dbReference>
<dbReference type="STRING" id="887929.HMP0721_1327"/>
<dbReference type="PANTHER" id="PTHR47313:SF1">
    <property type="entry name" value="RIBOSOMAL RNA LARGE SUBUNIT METHYLTRANSFERASE K_L"/>
    <property type="match status" value="1"/>
</dbReference>
<keyword evidence="5" id="KW-1185">Reference proteome</keyword>
<dbReference type="EMBL" id="AEQN01000016">
    <property type="protein sequence ID" value="EFV01932.1"/>
    <property type="molecule type" value="Genomic_DNA"/>
</dbReference>
<evidence type="ECO:0000256" key="2">
    <source>
        <dbReference type="ARBA" id="ARBA00022679"/>
    </source>
</evidence>
<dbReference type="Gene3D" id="3.30.2130.30">
    <property type="match status" value="1"/>
</dbReference>
<dbReference type="PROSITE" id="PS01261">
    <property type="entry name" value="UPF0020"/>
    <property type="match status" value="1"/>
</dbReference>
<dbReference type="InterPro" id="IPR002052">
    <property type="entry name" value="DNA_methylase_N6_adenine_CS"/>
</dbReference>
<evidence type="ECO:0000313" key="5">
    <source>
        <dbReference type="Proteomes" id="UP000004754"/>
    </source>
</evidence>
<dbReference type="GO" id="GO:0008990">
    <property type="term" value="F:rRNA (guanine-N2-)-methyltransferase activity"/>
    <property type="evidence" value="ECO:0007669"/>
    <property type="project" value="TreeGrafter"/>
</dbReference>
<keyword evidence="2" id="KW-0808">Transferase</keyword>
<dbReference type="PROSITE" id="PS00092">
    <property type="entry name" value="N6_MTASE"/>
    <property type="match status" value="1"/>
</dbReference>
<dbReference type="InterPro" id="IPR004114">
    <property type="entry name" value="THUMP_dom"/>
</dbReference>
<comment type="caution">
    <text evidence="4">The sequence shown here is derived from an EMBL/GenBank/DDBJ whole genome shotgun (WGS) entry which is preliminary data.</text>
</comment>
<dbReference type="InterPro" id="IPR000241">
    <property type="entry name" value="RlmKL-like_Mtase"/>
</dbReference>
<dbReference type="CDD" id="cd11715">
    <property type="entry name" value="THUMP_AdoMetMT"/>
    <property type="match status" value="1"/>
</dbReference>
<dbReference type="InterPro" id="IPR054170">
    <property type="entry name" value="RlmL_1st"/>
</dbReference>
<dbReference type="Pfam" id="PF02926">
    <property type="entry name" value="THUMP"/>
    <property type="match status" value="1"/>
</dbReference>
<dbReference type="InterPro" id="IPR053943">
    <property type="entry name" value="RlmKL-like_Mtase_CS"/>
</dbReference>
<proteinExistence type="predicted"/>
<name>E6MH42_9FIRM</name>
<dbReference type="AlphaFoldDB" id="E6MH42"/>
<dbReference type="RefSeq" id="WP_006598749.1">
    <property type="nucleotide sequence ID" value="NZ_GL622359.1"/>
</dbReference>
<keyword evidence="1" id="KW-0489">Methyltransferase</keyword>
<evidence type="ECO:0000313" key="4">
    <source>
        <dbReference type="EMBL" id="EFV01932.1"/>
    </source>
</evidence>
<gene>
    <name evidence="4" type="ORF">HMP0721_1327</name>
</gene>
<dbReference type="SMART" id="SM00981">
    <property type="entry name" value="THUMP"/>
    <property type="match status" value="1"/>
</dbReference>